<comment type="caution">
    <text evidence="2">The sequence shown here is derived from an EMBL/GenBank/DDBJ whole genome shotgun (WGS) entry which is preliminary data.</text>
</comment>
<sequence length="183" mass="20459">MRSSPSSSTPPLSHHANKSSFPQSNLTPVSPPTSINGEDTLPQPGFGWEFEYALEDRIRQKQHEVTARFQRYGRFGMRWEEARLPTPDHFREAYDELVEAIKDDRTPSLSPECAVADTRKLERVNSTQRHLGPKATTKKGQGNVASAPEANGSSIDSWDDNTLESSGFAKDMKATHEIISNFE</sequence>
<accession>A0A8H4RK66</accession>
<dbReference type="Proteomes" id="UP000566819">
    <property type="component" value="Unassembled WGS sequence"/>
</dbReference>
<evidence type="ECO:0000313" key="3">
    <source>
        <dbReference type="Proteomes" id="UP000566819"/>
    </source>
</evidence>
<reference evidence="2 3" key="1">
    <citation type="submission" date="2020-03" db="EMBL/GenBank/DDBJ databases">
        <title>Draft Genome Sequence of Cudoniella acicularis.</title>
        <authorList>
            <person name="Buettner E."/>
            <person name="Kellner H."/>
        </authorList>
    </citation>
    <scope>NUCLEOTIDE SEQUENCE [LARGE SCALE GENOMIC DNA]</scope>
    <source>
        <strain evidence="2 3">DSM 108380</strain>
    </source>
</reference>
<feature type="compositionally biased region" description="Low complexity" evidence="1">
    <location>
        <begin position="1"/>
        <end position="13"/>
    </location>
</feature>
<name>A0A8H4RK66_9HELO</name>
<evidence type="ECO:0000256" key="1">
    <source>
        <dbReference type="SAM" id="MobiDB-lite"/>
    </source>
</evidence>
<dbReference type="OrthoDB" id="10403590at2759"/>
<evidence type="ECO:0000313" key="2">
    <source>
        <dbReference type="EMBL" id="KAF4629662.1"/>
    </source>
</evidence>
<feature type="region of interest" description="Disordered" evidence="1">
    <location>
        <begin position="1"/>
        <end position="42"/>
    </location>
</feature>
<keyword evidence="3" id="KW-1185">Reference proteome</keyword>
<dbReference type="EMBL" id="JAAMPI010000645">
    <property type="protein sequence ID" value="KAF4629662.1"/>
    <property type="molecule type" value="Genomic_DNA"/>
</dbReference>
<feature type="region of interest" description="Disordered" evidence="1">
    <location>
        <begin position="123"/>
        <end position="170"/>
    </location>
</feature>
<organism evidence="2 3">
    <name type="scientific">Cudoniella acicularis</name>
    <dbReference type="NCBI Taxonomy" id="354080"/>
    <lineage>
        <taxon>Eukaryota</taxon>
        <taxon>Fungi</taxon>
        <taxon>Dikarya</taxon>
        <taxon>Ascomycota</taxon>
        <taxon>Pezizomycotina</taxon>
        <taxon>Leotiomycetes</taxon>
        <taxon>Helotiales</taxon>
        <taxon>Tricladiaceae</taxon>
        <taxon>Cudoniella</taxon>
    </lineage>
</organism>
<proteinExistence type="predicted"/>
<feature type="compositionally biased region" description="Polar residues" evidence="1">
    <location>
        <begin position="18"/>
        <end position="37"/>
    </location>
</feature>
<gene>
    <name evidence="2" type="ORF">G7Y89_g8480</name>
</gene>
<dbReference type="AlphaFoldDB" id="A0A8H4RK66"/>
<protein>
    <submittedName>
        <fullName evidence="2">Uncharacterized protein</fullName>
    </submittedName>
</protein>